<protein>
    <submittedName>
        <fullName evidence="4">Pentatricopeptide repeat-containing protein At1g17630</fullName>
    </submittedName>
</protein>
<dbReference type="Gene3D" id="1.25.40.10">
    <property type="entry name" value="Tetratricopeptide repeat domain"/>
    <property type="match status" value="3"/>
</dbReference>
<dbReference type="InterPro" id="IPR046848">
    <property type="entry name" value="E_motif"/>
</dbReference>
<dbReference type="PANTHER" id="PTHR47926">
    <property type="entry name" value="PENTATRICOPEPTIDE REPEAT-CONTAINING PROTEIN"/>
    <property type="match status" value="1"/>
</dbReference>
<organism evidence="3 4">
    <name type="scientific">Dioscorea cayennensis subsp. rotundata</name>
    <name type="common">White Guinea yam</name>
    <name type="synonym">Dioscorea rotundata</name>
    <dbReference type="NCBI Taxonomy" id="55577"/>
    <lineage>
        <taxon>Eukaryota</taxon>
        <taxon>Viridiplantae</taxon>
        <taxon>Streptophyta</taxon>
        <taxon>Embryophyta</taxon>
        <taxon>Tracheophyta</taxon>
        <taxon>Spermatophyta</taxon>
        <taxon>Magnoliopsida</taxon>
        <taxon>Liliopsida</taxon>
        <taxon>Dioscoreales</taxon>
        <taxon>Dioscoreaceae</taxon>
        <taxon>Dioscorea</taxon>
    </lineage>
</organism>
<accession>A0AB40B9R1</accession>
<dbReference type="AlphaFoldDB" id="A0AB40B9R1"/>
<proteinExistence type="predicted"/>
<evidence type="ECO:0000313" key="3">
    <source>
        <dbReference type="Proteomes" id="UP001515500"/>
    </source>
</evidence>
<dbReference type="NCBIfam" id="TIGR00756">
    <property type="entry name" value="PPR"/>
    <property type="match status" value="6"/>
</dbReference>
<feature type="repeat" description="PPR" evidence="2">
    <location>
        <begin position="490"/>
        <end position="525"/>
    </location>
</feature>
<sequence>MASAATPPFSHFPLDADALDLLLRRCATAHHAKQAHAQILLHHHTSSAFLTARLVAVYSRLNLLTDAFSVFFSTPHPGPLPPLELHPPCHPLARPPRRNPLSLQANAFRRRPPRYLHLPSHHSKPPPFPANPNICRCIHGHAIAIGYECHLHVGNELVAMYANMGRMDLAGYVFDGMPVRNVISWNVLISGFATNFDCENACDAFRRMESWGTGPSPVSWTSLLSAHARCRRHEKVLRLFAEMRVRGGEATPESVAVTLSVCAYASNGALSKAKEIHCFAIKKGFQDYSFVRNSLVCAYGKMGNREDAEVLFSVAGKMEVVSWNGMISGYAAAGLCHDAHEVFVKMSSSEVRPDLVSWSAVIGAFASSGMAERSFELFRKMVCAGVMPNSVTLATLLSACAELSALQCGREIHAHTIRASMDGTILVANGLVHMYAKVGSFRYGCLVFDGMDNKDLITWNSMIAGYGMHGLCDEALDTFNSMVRDGLEPDGITFVAILSACSHTGRVSEARKMFDRMVIEHKILPKMEHYACMVDVLGRAGLLQEAAELVQRMPMEPNACIWGALLNSCRIYSNMNISEDIVRKVIGTETSSTGNYMLMSNTYAVCGMWEEAAAVRVMTKAKGLKKSPGQSWIEVKNKVHVFIAGGSLPHGAEGVCGILEDLYQQMQSGNCVTKFWFVFQELANEEWMENSYGSAK</sequence>
<dbReference type="GO" id="GO:0009451">
    <property type="term" value="P:RNA modification"/>
    <property type="evidence" value="ECO:0007669"/>
    <property type="project" value="InterPro"/>
</dbReference>
<dbReference type="FunFam" id="1.25.40.10:FF:000393">
    <property type="entry name" value="Pentatricopeptide repeat-containing protein At1g20230"/>
    <property type="match status" value="2"/>
</dbReference>
<feature type="repeat" description="PPR" evidence="2">
    <location>
        <begin position="181"/>
        <end position="215"/>
    </location>
</feature>
<evidence type="ECO:0000256" key="2">
    <source>
        <dbReference type="PROSITE-ProRule" id="PRU00708"/>
    </source>
</evidence>
<dbReference type="GO" id="GO:0003723">
    <property type="term" value="F:RNA binding"/>
    <property type="evidence" value="ECO:0007669"/>
    <property type="project" value="InterPro"/>
</dbReference>
<reference evidence="4" key="1">
    <citation type="submission" date="2025-08" db="UniProtKB">
        <authorList>
            <consortium name="RefSeq"/>
        </authorList>
    </citation>
    <scope>IDENTIFICATION</scope>
</reference>
<dbReference type="Pfam" id="PF13041">
    <property type="entry name" value="PPR_2"/>
    <property type="match status" value="2"/>
</dbReference>
<dbReference type="PANTHER" id="PTHR47926:SF389">
    <property type="entry name" value="PENTATRICOPEPTIDE PROTEIN-RELATED"/>
    <property type="match status" value="1"/>
</dbReference>
<feature type="repeat" description="PPR" evidence="2">
    <location>
        <begin position="216"/>
        <end position="250"/>
    </location>
</feature>
<keyword evidence="1" id="KW-0677">Repeat</keyword>
<evidence type="ECO:0000256" key="1">
    <source>
        <dbReference type="ARBA" id="ARBA00022737"/>
    </source>
</evidence>
<dbReference type="FunFam" id="1.25.40.10:FF:000378">
    <property type="entry name" value="Pentatricopeptide repeat-containing protein mitochondrial"/>
    <property type="match status" value="1"/>
</dbReference>
<dbReference type="InterPro" id="IPR046960">
    <property type="entry name" value="PPR_At4g14850-like_plant"/>
</dbReference>
<keyword evidence="3" id="KW-1185">Reference proteome</keyword>
<dbReference type="PROSITE" id="PS51375">
    <property type="entry name" value="PPR"/>
    <property type="match status" value="6"/>
</dbReference>
<dbReference type="Proteomes" id="UP001515500">
    <property type="component" value="Chromosome 5"/>
</dbReference>
<gene>
    <name evidence="4" type="primary">LOC120260087</name>
</gene>
<dbReference type="GeneID" id="120260087"/>
<dbReference type="Pfam" id="PF20431">
    <property type="entry name" value="E_motif"/>
    <property type="match status" value="1"/>
</dbReference>
<feature type="repeat" description="PPR" evidence="2">
    <location>
        <begin position="455"/>
        <end position="489"/>
    </location>
</feature>
<feature type="repeat" description="PPR" evidence="2">
    <location>
        <begin position="319"/>
        <end position="353"/>
    </location>
</feature>
<dbReference type="Pfam" id="PF01535">
    <property type="entry name" value="PPR"/>
    <property type="match status" value="5"/>
</dbReference>
<feature type="repeat" description="PPR" evidence="2">
    <location>
        <begin position="354"/>
        <end position="388"/>
    </location>
</feature>
<dbReference type="RefSeq" id="XP_039123464.1">
    <property type="nucleotide sequence ID" value="XM_039267530.1"/>
</dbReference>
<dbReference type="InterPro" id="IPR002885">
    <property type="entry name" value="PPR_rpt"/>
</dbReference>
<dbReference type="InterPro" id="IPR011990">
    <property type="entry name" value="TPR-like_helical_dom_sf"/>
</dbReference>
<name>A0AB40B9R1_DIOCR</name>
<evidence type="ECO:0000313" key="4">
    <source>
        <dbReference type="RefSeq" id="XP_039123464.1"/>
    </source>
</evidence>